<dbReference type="AlphaFoldDB" id="A0A2G9TJY7"/>
<dbReference type="SUPFAM" id="SSF53474">
    <property type="entry name" value="alpha/beta-Hydrolases"/>
    <property type="match status" value="1"/>
</dbReference>
<dbReference type="InterPro" id="IPR029058">
    <property type="entry name" value="AB_hydrolase_fold"/>
</dbReference>
<protein>
    <submittedName>
        <fullName evidence="1">Uncharacterized protein</fullName>
    </submittedName>
</protein>
<accession>A0A2G9TJY7</accession>
<name>A0A2G9TJY7_TELCI</name>
<dbReference type="PANTHER" id="PTHR11005">
    <property type="entry name" value="LYSOSOMAL ACID LIPASE-RELATED"/>
    <property type="match status" value="1"/>
</dbReference>
<dbReference type="Proteomes" id="UP000230423">
    <property type="component" value="Unassembled WGS sequence"/>
</dbReference>
<sequence>MLHWVQVVQTGVTARLDRGAETNMIIYGQGAPPTYDFQDVPKIPIYLFSGGNDYIASDKDIHGSLLPLIGPSVQKHTHLLEYNHFDFVLGQRASADVYKPIIDVIQKSLQ</sequence>
<evidence type="ECO:0000313" key="1">
    <source>
        <dbReference type="EMBL" id="PIO58293.1"/>
    </source>
</evidence>
<dbReference type="OrthoDB" id="9974421at2759"/>
<reference evidence="1 2" key="1">
    <citation type="submission" date="2015-09" db="EMBL/GenBank/DDBJ databases">
        <title>Draft genome of the parasitic nematode Teladorsagia circumcincta isolate WARC Sus (inbred).</title>
        <authorList>
            <person name="Mitreva M."/>
        </authorList>
    </citation>
    <scope>NUCLEOTIDE SEQUENCE [LARGE SCALE GENOMIC DNA]</scope>
    <source>
        <strain evidence="1 2">S</strain>
    </source>
</reference>
<organism evidence="1 2">
    <name type="scientific">Teladorsagia circumcincta</name>
    <name type="common">Brown stomach worm</name>
    <name type="synonym">Ostertagia circumcincta</name>
    <dbReference type="NCBI Taxonomy" id="45464"/>
    <lineage>
        <taxon>Eukaryota</taxon>
        <taxon>Metazoa</taxon>
        <taxon>Ecdysozoa</taxon>
        <taxon>Nematoda</taxon>
        <taxon>Chromadorea</taxon>
        <taxon>Rhabditida</taxon>
        <taxon>Rhabditina</taxon>
        <taxon>Rhabditomorpha</taxon>
        <taxon>Strongyloidea</taxon>
        <taxon>Trichostrongylidae</taxon>
        <taxon>Teladorsagia</taxon>
    </lineage>
</organism>
<evidence type="ECO:0000313" key="2">
    <source>
        <dbReference type="Proteomes" id="UP000230423"/>
    </source>
</evidence>
<dbReference type="Gene3D" id="3.40.50.1820">
    <property type="entry name" value="alpha/beta hydrolase"/>
    <property type="match status" value="1"/>
</dbReference>
<proteinExistence type="predicted"/>
<keyword evidence="2" id="KW-1185">Reference proteome</keyword>
<dbReference type="EMBL" id="KZ361663">
    <property type="protein sequence ID" value="PIO58293.1"/>
    <property type="molecule type" value="Genomic_DNA"/>
</dbReference>
<gene>
    <name evidence="1" type="ORF">TELCIR_20275</name>
</gene>